<evidence type="ECO:0000256" key="2">
    <source>
        <dbReference type="ARBA" id="ARBA00022448"/>
    </source>
</evidence>
<dbReference type="WBParaSite" id="EVEC_0000379901-mRNA-1">
    <property type="protein sequence ID" value="EVEC_0000379901-mRNA-1"/>
    <property type="gene ID" value="EVEC_0000379901"/>
</dbReference>
<dbReference type="GO" id="GO:0006611">
    <property type="term" value="P:protein export from nucleus"/>
    <property type="evidence" value="ECO:0007669"/>
    <property type="project" value="TreeGrafter"/>
</dbReference>
<evidence type="ECO:0000313" key="7">
    <source>
        <dbReference type="WBParaSite" id="EVEC_0000379901-mRNA-1"/>
    </source>
</evidence>
<protein>
    <submittedName>
        <fullName evidence="7">Importin N-terminal domain-containing protein</fullName>
    </submittedName>
</protein>
<dbReference type="PANTHER" id="PTHR10997">
    <property type="entry name" value="IMPORTIN-7, 8, 11"/>
    <property type="match status" value="1"/>
</dbReference>
<reference evidence="7" key="1">
    <citation type="submission" date="2017-02" db="UniProtKB">
        <authorList>
            <consortium name="WormBaseParasite"/>
        </authorList>
    </citation>
    <scope>IDENTIFICATION</scope>
</reference>
<evidence type="ECO:0000313" key="6">
    <source>
        <dbReference type="Proteomes" id="UP000274131"/>
    </source>
</evidence>
<evidence type="ECO:0000256" key="3">
    <source>
        <dbReference type="ARBA" id="ARBA00023242"/>
    </source>
</evidence>
<dbReference type="InterPro" id="IPR011989">
    <property type="entry name" value="ARM-like"/>
</dbReference>
<dbReference type="Pfam" id="PF03810">
    <property type="entry name" value="IBN_N"/>
    <property type="match status" value="1"/>
</dbReference>
<proteinExistence type="predicted"/>
<dbReference type="AlphaFoldDB" id="A0A0N4V1H1"/>
<organism evidence="7">
    <name type="scientific">Enterobius vermicularis</name>
    <name type="common">Human pinworm</name>
    <dbReference type="NCBI Taxonomy" id="51028"/>
    <lineage>
        <taxon>Eukaryota</taxon>
        <taxon>Metazoa</taxon>
        <taxon>Ecdysozoa</taxon>
        <taxon>Nematoda</taxon>
        <taxon>Chromadorea</taxon>
        <taxon>Rhabditida</taxon>
        <taxon>Spirurina</taxon>
        <taxon>Oxyuridomorpha</taxon>
        <taxon>Oxyuroidea</taxon>
        <taxon>Oxyuridae</taxon>
        <taxon>Enterobius</taxon>
    </lineage>
</organism>
<dbReference type="Gene3D" id="1.25.10.10">
    <property type="entry name" value="Leucine-rich Repeat Variant"/>
    <property type="match status" value="1"/>
</dbReference>
<dbReference type="GO" id="GO:0005635">
    <property type="term" value="C:nuclear envelope"/>
    <property type="evidence" value="ECO:0007669"/>
    <property type="project" value="TreeGrafter"/>
</dbReference>
<keyword evidence="3" id="KW-0539">Nucleus</keyword>
<dbReference type="OrthoDB" id="3268246at2759"/>
<dbReference type="STRING" id="51028.A0A0N4V1H1"/>
<dbReference type="PROSITE" id="PS50166">
    <property type="entry name" value="IMPORTIN_B_NT"/>
    <property type="match status" value="1"/>
</dbReference>
<dbReference type="GO" id="GO:0005829">
    <property type="term" value="C:cytosol"/>
    <property type="evidence" value="ECO:0007669"/>
    <property type="project" value="TreeGrafter"/>
</dbReference>
<accession>A0A0N4V1H1</accession>
<comment type="subcellular location">
    <subcellularLocation>
        <location evidence="1">Nucleus</location>
    </subcellularLocation>
</comment>
<dbReference type="GO" id="GO:0006606">
    <property type="term" value="P:protein import into nucleus"/>
    <property type="evidence" value="ECO:0007669"/>
    <property type="project" value="TreeGrafter"/>
</dbReference>
<dbReference type="InterPro" id="IPR001494">
    <property type="entry name" value="Importin-beta_N"/>
</dbReference>
<gene>
    <name evidence="5" type="ORF">EVEC_LOCUS3507</name>
</gene>
<keyword evidence="2" id="KW-0813">Transport</keyword>
<evidence type="ECO:0000313" key="5">
    <source>
        <dbReference type="EMBL" id="VDD88364.1"/>
    </source>
</evidence>
<sequence>MEPMYLIALERRNLYDSDVVAFTYYVVHFNYRGIFPHRCALLEVLGAEVLDGDVRDGASTMTDLASISVLLSQTLQPDSSVRRNAEAQLGFGNSMIRLAVNAETPPEIRLAAAVNLKNFVKKNWNKENCEVEIPDADRVLLRQDVLHCMYVASGWCAYYCLLRLEVLVLTFTLNQ</sequence>
<dbReference type="PANTHER" id="PTHR10997:SF8">
    <property type="entry name" value="EXPORTIN-2"/>
    <property type="match status" value="1"/>
</dbReference>
<dbReference type="SUPFAM" id="SSF48371">
    <property type="entry name" value="ARM repeat"/>
    <property type="match status" value="1"/>
</dbReference>
<dbReference type="Proteomes" id="UP000274131">
    <property type="component" value="Unassembled WGS sequence"/>
</dbReference>
<reference evidence="5 6" key="2">
    <citation type="submission" date="2018-10" db="EMBL/GenBank/DDBJ databases">
        <authorList>
            <consortium name="Pathogen Informatics"/>
        </authorList>
    </citation>
    <scope>NUCLEOTIDE SEQUENCE [LARGE SCALE GENOMIC DNA]</scope>
</reference>
<dbReference type="EMBL" id="UXUI01007610">
    <property type="protein sequence ID" value="VDD88364.1"/>
    <property type="molecule type" value="Genomic_DNA"/>
</dbReference>
<dbReference type="GO" id="GO:0031267">
    <property type="term" value="F:small GTPase binding"/>
    <property type="evidence" value="ECO:0007669"/>
    <property type="project" value="InterPro"/>
</dbReference>
<feature type="domain" description="Importin N-terminal" evidence="4">
    <location>
        <begin position="77"/>
        <end position="151"/>
    </location>
</feature>
<evidence type="ECO:0000256" key="1">
    <source>
        <dbReference type="ARBA" id="ARBA00004123"/>
    </source>
</evidence>
<dbReference type="InterPro" id="IPR016024">
    <property type="entry name" value="ARM-type_fold"/>
</dbReference>
<dbReference type="GO" id="GO:0005049">
    <property type="term" value="F:nuclear export signal receptor activity"/>
    <property type="evidence" value="ECO:0007669"/>
    <property type="project" value="TreeGrafter"/>
</dbReference>
<keyword evidence="6" id="KW-1185">Reference proteome</keyword>
<name>A0A0N4V1H1_ENTVE</name>
<evidence type="ECO:0000259" key="4">
    <source>
        <dbReference type="PROSITE" id="PS50166"/>
    </source>
</evidence>